<dbReference type="PANTHER" id="PTHR13003:SF2">
    <property type="entry name" value="NUCLEAR PORE COMPLEX PROTEIN NUP107"/>
    <property type="match status" value="1"/>
</dbReference>
<keyword evidence="1 7" id="KW-0813">Transport</keyword>
<dbReference type="InterPro" id="IPR007252">
    <property type="entry name" value="Nup84/Nup107"/>
</dbReference>
<accession>A0A1X0QRZ9</accession>
<keyword evidence="7" id="KW-0472">Membrane</keyword>
<comment type="similarity">
    <text evidence="7">Belongs to the nucleoporin Nup84/Nup107 family.</text>
</comment>
<keyword evidence="4 7" id="KW-0811">Translocation</keyword>
<name>A0A1X0QRZ9_RHIZD</name>
<comment type="subcellular location">
    <subcellularLocation>
        <location evidence="7">Nucleus</location>
        <location evidence="7">Nuclear pore complex</location>
    </subcellularLocation>
    <subcellularLocation>
        <location evidence="7">Nucleus membrane</location>
    </subcellularLocation>
</comment>
<comment type="function">
    <text evidence="7">Functions as a component of the nuclear pore complex (NPC).</text>
</comment>
<comment type="subunit">
    <text evidence="7">Part of the nuclear pore complex (NPC).</text>
</comment>
<keyword evidence="6 7" id="KW-0539">Nucleus</keyword>
<reference evidence="8" key="1">
    <citation type="journal article" date="2016" name="Proc. Natl. Acad. Sci. U.S.A.">
        <title>Lipid metabolic changes in an early divergent fungus govern the establishment of a mutualistic symbiosis with endobacteria.</title>
        <authorList>
            <person name="Lastovetsky O.A."/>
            <person name="Gaspar M.L."/>
            <person name="Mondo S.J."/>
            <person name="LaButti K.M."/>
            <person name="Sandor L."/>
            <person name="Grigoriev I.V."/>
            <person name="Henry S.A."/>
            <person name="Pawlowska T.E."/>
        </authorList>
    </citation>
    <scope>NUCLEOTIDE SEQUENCE [LARGE SCALE GENOMIC DNA]</scope>
    <source>
        <strain evidence="8">ATCC 52814</strain>
    </source>
</reference>
<dbReference type="Gene3D" id="1.20.190.50">
    <property type="match status" value="1"/>
</dbReference>
<evidence type="ECO:0000256" key="1">
    <source>
        <dbReference type="ARBA" id="ARBA00022448"/>
    </source>
</evidence>
<organism evidence="8">
    <name type="scientific">Rhizopus microsporus var. microsporus</name>
    <dbReference type="NCBI Taxonomy" id="86635"/>
    <lineage>
        <taxon>Eukaryota</taxon>
        <taxon>Fungi</taxon>
        <taxon>Fungi incertae sedis</taxon>
        <taxon>Mucoromycota</taxon>
        <taxon>Mucoromycotina</taxon>
        <taxon>Mucoromycetes</taxon>
        <taxon>Mucorales</taxon>
        <taxon>Mucorineae</taxon>
        <taxon>Rhizopodaceae</taxon>
        <taxon>Rhizopus</taxon>
    </lineage>
</organism>
<dbReference type="GO" id="GO:0031965">
    <property type="term" value="C:nuclear membrane"/>
    <property type="evidence" value="ECO:0007669"/>
    <property type="project" value="UniProtKB-SubCell"/>
</dbReference>
<keyword evidence="2" id="KW-0509">mRNA transport</keyword>
<dbReference type="OrthoDB" id="3098at2759"/>
<dbReference type="Proteomes" id="UP000242414">
    <property type="component" value="Unassembled WGS sequence"/>
</dbReference>
<evidence type="ECO:0000256" key="4">
    <source>
        <dbReference type="ARBA" id="ARBA00023010"/>
    </source>
</evidence>
<dbReference type="VEuPathDB" id="FungiDB:BCV72DRAFT_234570"/>
<evidence type="ECO:0000256" key="7">
    <source>
        <dbReference type="RuleBase" id="RU365072"/>
    </source>
</evidence>
<evidence type="ECO:0000256" key="2">
    <source>
        <dbReference type="ARBA" id="ARBA00022816"/>
    </source>
</evidence>
<evidence type="ECO:0000256" key="5">
    <source>
        <dbReference type="ARBA" id="ARBA00023132"/>
    </source>
</evidence>
<dbReference type="PANTHER" id="PTHR13003">
    <property type="entry name" value="NUP107-RELATED"/>
    <property type="match status" value="1"/>
</dbReference>
<dbReference type="AlphaFoldDB" id="A0A1X0QRZ9"/>
<evidence type="ECO:0000256" key="3">
    <source>
        <dbReference type="ARBA" id="ARBA00022927"/>
    </source>
</evidence>
<evidence type="ECO:0000313" key="8">
    <source>
        <dbReference type="EMBL" id="ORE02518.1"/>
    </source>
</evidence>
<proteinExistence type="inferred from homology"/>
<dbReference type="GO" id="GO:0000973">
    <property type="term" value="P:post-transcriptional tethering of RNA polymerase II gene DNA at nuclear periphery"/>
    <property type="evidence" value="ECO:0007669"/>
    <property type="project" value="TreeGrafter"/>
</dbReference>
<keyword evidence="5 7" id="KW-0906">Nuclear pore complex</keyword>
<keyword evidence="3" id="KW-0653">Protein transport</keyword>
<dbReference type="Pfam" id="PF04121">
    <property type="entry name" value="Nup84_Nup100"/>
    <property type="match status" value="1"/>
</dbReference>
<dbReference type="EMBL" id="KV922046">
    <property type="protein sequence ID" value="ORE02518.1"/>
    <property type="molecule type" value="Genomic_DNA"/>
</dbReference>
<dbReference type="GO" id="GO:0006606">
    <property type="term" value="P:protein import into nucleus"/>
    <property type="evidence" value="ECO:0007669"/>
    <property type="project" value="TreeGrafter"/>
</dbReference>
<sequence length="656" mass="76653">MTIGNNNNNFLDNYARIFKLYETNNGHDIAMKYASLNLDDKDTFRQAENNTWKLIDAMISSKDKCCLFQYAALKDWISKTTVSQELRNQIMRKVSEEEELEEELMHIVYRNQALSHPSKKRKVSIDIEAVYKQRWNKIRSGVYEKTIGEPGEDPTAVYVHNEYVRFNLFALGRDSSGYSQKEWDSWFECVQYMAKNESLGFYEKLLYDTFAGNTHIGPGICQTWEDVVWVNLNGAVQSVMTKQDSEELILSDSAAQLALSKDYILEEGDPKRFFHLVQLALLQDRISNLIDTAYEQFITRNSFFNLGKEHRIEALRFISTLLIYGRQYLDWKQDEKSIAIVSYYAELSSTRDYFRPLITAIYASKLPLDAQVSVYSRFLEEFDGDKEEVSILLLLGKQQGLAMNDILKRVSSNTLQKALYESSRVKSLQYYRLENNEMDDFAYTLLEALGWLKSQDLCLELFKTANVIIRQVLGMRRLYLVERVTDVVEEMETYCSKTKEMEKEFAEYLSHKRLVNTFKLFEEWTDLIQSSPQDSGSLSDLQKVVSWRHEVQTQTEILERELKFLLEGGWLGEHTDETRHISKATLREIYIPDLVIKYHQLLHLSSSVIPENLQKSRQMNTYVTVKHRELYDDIMVASRMKQVIKELSKSLLPMNQ</sequence>
<dbReference type="GO" id="GO:0031080">
    <property type="term" value="C:nuclear pore outer ring"/>
    <property type="evidence" value="ECO:0007669"/>
    <property type="project" value="TreeGrafter"/>
</dbReference>
<evidence type="ECO:0000256" key="6">
    <source>
        <dbReference type="ARBA" id="ARBA00023242"/>
    </source>
</evidence>
<dbReference type="GO" id="GO:0017056">
    <property type="term" value="F:structural constituent of nuclear pore"/>
    <property type="evidence" value="ECO:0007669"/>
    <property type="project" value="UniProtKB-UniRule"/>
</dbReference>
<dbReference type="GO" id="GO:0006406">
    <property type="term" value="P:mRNA export from nucleus"/>
    <property type="evidence" value="ECO:0007669"/>
    <property type="project" value="TreeGrafter"/>
</dbReference>
<gene>
    <name evidence="8" type="ORF">BCV72DRAFT_234570</name>
</gene>
<protein>
    <recommendedName>
        <fullName evidence="7">Nuclear pore complex protein</fullName>
    </recommendedName>
</protein>